<dbReference type="AlphaFoldDB" id="A0A1B8NZK5"/>
<evidence type="ECO:0000313" key="3">
    <source>
        <dbReference type="Proteomes" id="UP000092504"/>
    </source>
</evidence>
<feature type="signal peptide" evidence="1">
    <location>
        <begin position="1"/>
        <end position="23"/>
    </location>
</feature>
<proteinExistence type="predicted"/>
<evidence type="ECO:0000256" key="1">
    <source>
        <dbReference type="SAM" id="SignalP"/>
    </source>
</evidence>
<dbReference type="Proteomes" id="UP000092504">
    <property type="component" value="Unassembled WGS sequence"/>
</dbReference>
<dbReference type="PATRIC" id="fig|2746.7.peg.4663"/>
<dbReference type="InterPro" id="IPR009420">
    <property type="entry name" value="FlhE"/>
</dbReference>
<keyword evidence="2" id="KW-0282">Flagellum</keyword>
<protein>
    <submittedName>
        <fullName evidence="2">Flagellar protein FlhE</fullName>
    </submittedName>
</protein>
<dbReference type="EMBL" id="MAJD01000002">
    <property type="protein sequence ID" value="OBX35451.1"/>
    <property type="molecule type" value="Genomic_DNA"/>
</dbReference>
<name>A0A1B8NZK5_HALEL</name>
<gene>
    <name evidence="2" type="primary">flhE</name>
    <name evidence="2" type="ORF">A8U91_04524</name>
</gene>
<sequence length="132" mass="14119">MYGRRRCRAWPLLLWLVSGMAQAAGSWVERAPSLHVGLVDREAISAPLESHGQAAVGRVIGDVRWRFQLPPGSAVAARLCHPGGCVPLSGQRGTTRALAGLAADAPLRFRFALKAGQAPLSVEGLQVIVNYR</sequence>
<keyword evidence="2" id="KW-0966">Cell projection</keyword>
<dbReference type="Pfam" id="PF06366">
    <property type="entry name" value="FlhE"/>
    <property type="match status" value="1"/>
</dbReference>
<evidence type="ECO:0000313" key="2">
    <source>
        <dbReference type="EMBL" id="OBX35451.1"/>
    </source>
</evidence>
<accession>A0A1B8NZK5</accession>
<comment type="caution">
    <text evidence="2">The sequence shown here is derived from an EMBL/GenBank/DDBJ whole genome shotgun (WGS) entry which is preliminary data.</text>
</comment>
<feature type="chain" id="PRO_5008611264" evidence="1">
    <location>
        <begin position="24"/>
        <end position="132"/>
    </location>
</feature>
<keyword evidence="1" id="KW-0732">Signal</keyword>
<reference evidence="2 3" key="1">
    <citation type="submission" date="2016-06" db="EMBL/GenBank/DDBJ databases">
        <title>Genome sequence of halotolerant plant growth promoting strain of Halomonas elongata HEK1 isolated from salterns of Rann of Kutch, Gujarat, India.</title>
        <authorList>
            <person name="Gaba S."/>
            <person name="Singh R.N."/>
            <person name="Abrol S."/>
            <person name="Kaushik R."/>
            <person name="Saxena A.K."/>
        </authorList>
    </citation>
    <scope>NUCLEOTIDE SEQUENCE [LARGE SCALE GENOMIC DNA]</scope>
    <source>
        <strain evidence="2 3">HEK1</strain>
    </source>
</reference>
<keyword evidence="2" id="KW-0969">Cilium</keyword>
<organism evidence="2 3">
    <name type="scientific">Halomonas elongata</name>
    <dbReference type="NCBI Taxonomy" id="2746"/>
    <lineage>
        <taxon>Bacteria</taxon>
        <taxon>Pseudomonadati</taxon>
        <taxon>Pseudomonadota</taxon>
        <taxon>Gammaproteobacteria</taxon>
        <taxon>Oceanospirillales</taxon>
        <taxon>Halomonadaceae</taxon>
        <taxon>Halomonas</taxon>
    </lineage>
</organism>